<dbReference type="PaxDb" id="65489-OBART10G07610.1"/>
<reference evidence="2" key="2">
    <citation type="submission" date="2015-03" db="UniProtKB">
        <authorList>
            <consortium name="EnsemblPlants"/>
        </authorList>
    </citation>
    <scope>IDENTIFICATION</scope>
</reference>
<dbReference type="HOGENOM" id="CLU_100774_0_0_1"/>
<dbReference type="Proteomes" id="UP000026960">
    <property type="component" value="Chromosome 10"/>
</dbReference>
<feature type="region of interest" description="Disordered" evidence="1">
    <location>
        <begin position="29"/>
        <end position="102"/>
    </location>
</feature>
<keyword evidence="3" id="KW-1185">Reference proteome</keyword>
<protein>
    <submittedName>
        <fullName evidence="2">Uncharacterized protein</fullName>
    </submittedName>
</protein>
<organism evidence="2">
    <name type="scientific">Oryza barthii</name>
    <dbReference type="NCBI Taxonomy" id="65489"/>
    <lineage>
        <taxon>Eukaryota</taxon>
        <taxon>Viridiplantae</taxon>
        <taxon>Streptophyta</taxon>
        <taxon>Embryophyta</taxon>
        <taxon>Tracheophyta</taxon>
        <taxon>Spermatophyta</taxon>
        <taxon>Magnoliopsida</taxon>
        <taxon>Liliopsida</taxon>
        <taxon>Poales</taxon>
        <taxon>Poaceae</taxon>
        <taxon>BOP clade</taxon>
        <taxon>Oryzoideae</taxon>
        <taxon>Oryzeae</taxon>
        <taxon>Oryzinae</taxon>
        <taxon>Oryza</taxon>
    </lineage>
</organism>
<dbReference type="AlphaFoldDB" id="A0A0D3HCV8"/>
<evidence type="ECO:0000313" key="2">
    <source>
        <dbReference type="EnsemblPlants" id="OBART10G07610.1"/>
    </source>
</evidence>
<feature type="compositionally biased region" description="Gly residues" evidence="1">
    <location>
        <begin position="58"/>
        <end position="70"/>
    </location>
</feature>
<name>A0A0D3HCV8_9ORYZ</name>
<reference evidence="2" key="1">
    <citation type="journal article" date="2009" name="Rice">
        <title>De Novo Next Generation Sequencing of Plant Genomes.</title>
        <authorList>
            <person name="Rounsley S."/>
            <person name="Marri P.R."/>
            <person name="Yu Y."/>
            <person name="He R."/>
            <person name="Sisneros N."/>
            <person name="Goicoechea J.L."/>
            <person name="Lee S.J."/>
            <person name="Angelova A."/>
            <person name="Kudrna D."/>
            <person name="Luo M."/>
            <person name="Affourtit J."/>
            <person name="Desany B."/>
            <person name="Knight J."/>
            <person name="Niazi F."/>
            <person name="Egholm M."/>
            <person name="Wing R.A."/>
        </authorList>
    </citation>
    <scope>NUCLEOTIDE SEQUENCE [LARGE SCALE GENOMIC DNA]</scope>
    <source>
        <strain evidence="2">cv. IRGC 105608</strain>
    </source>
</reference>
<evidence type="ECO:0000313" key="3">
    <source>
        <dbReference type="Proteomes" id="UP000026960"/>
    </source>
</evidence>
<sequence length="136" mass="14331">MGAWLIHLPSEDHRTPIDISSLTELQIRRLQTPSSNTHSTAVEDDSRKRATKSSSSTYGGGGGGGSGGGVLRRRQRRRDEATPSGEAELAEDTCAGRSSSAMTTASLAHPFVELGGSKLELYSMSSGHASIRLSTS</sequence>
<proteinExistence type="predicted"/>
<dbReference type="Gramene" id="OBART10G07610.1">
    <property type="protein sequence ID" value="OBART10G07610.1"/>
    <property type="gene ID" value="OBART10G07610"/>
</dbReference>
<dbReference type="EnsemblPlants" id="OBART10G07610.1">
    <property type="protein sequence ID" value="OBART10G07610.1"/>
    <property type="gene ID" value="OBART10G07610"/>
</dbReference>
<evidence type="ECO:0000256" key="1">
    <source>
        <dbReference type="SAM" id="MobiDB-lite"/>
    </source>
</evidence>
<accession>A0A0D3HCV8</accession>
<feature type="compositionally biased region" description="Polar residues" evidence="1">
    <location>
        <begin position="29"/>
        <end position="40"/>
    </location>
</feature>